<organism evidence="1 2">
    <name type="scientific">Segatella copri</name>
    <dbReference type="NCBI Taxonomy" id="165179"/>
    <lineage>
        <taxon>Bacteria</taxon>
        <taxon>Pseudomonadati</taxon>
        <taxon>Bacteroidota</taxon>
        <taxon>Bacteroidia</taxon>
        <taxon>Bacteroidales</taxon>
        <taxon>Prevotellaceae</taxon>
        <taxon>Segatella</taxon>
    </lineage>
</organism>
<dbReference type="RefSeq" id="WP_029425404.1">
    <property type="nucleotide sequence ID" value="NZ_JAQEAK010000043.1"/>
</dbReference>
<dbReference type="Proteomes" id="UP000283672">
    <property type="component" value="Unassembled WGS sequence"/>
</dbReference>
<name>A0AA92VBJ7_9BACT</name>
<dbReference type="AlphaFoldDB" id="A0AA92VBJ7"/>
<reference evidence="1 2" key="1">
    <citation type="submission" date="2018-08" db="EMBL/GenBank/DDBJ databases">
        <title>A genome reference for cultivated species of the human gut microbiota.</title>
        <authorList>
            <person name="Zou Y."/>
            <person name="Xue W."/>
            <person name="Luo G."/>
        </authorList>
    </citation>
    <scope>NUCLEOTIDE SEQUENCE [LARGE SCALE GENOMIC DNA]</scope>
    <source>
        <strain evidence="1 2">AF38-11</strain>
    </source>
</reference>
<proteinExistence type="predicted"/>
<comment type="caution">
    <text evidence="1">The sequence shown here is derived from an EMBL/GenBank/DDBJ whole genome shotgun (WGS) entry which is preliminary data.</text>
</comment>
<sequence>MKLLLKISLVFIGVIGVIALASCEKDEVKSLVIGKIVATPSSVKNGDEITLEIGGNVSASGETIINGKDYHPIIHYLIDGKAVVKSSETTLPFNAKYIIKDLTIGEHTLSVDITSSRKDAIFENKVSSTTITILE</sequence>
<dbReference type="PROSITE" id="PS51257">
    <property type="entry name" value="PROKAR_LIPOPROTEIN"/>
    <property type="match status" value="1"/>
</dbReference>
<protein>
    <submittedName>
        <fullName evidence="1">Uncharacterized protein</fullName>
    </submittedName>
</protein>
<accession>A0AA92VBJ7</accession>
<evidence type="ECO:0000313" key="1">
    <source>
        <dbReference type="EMBL" id="RHL38402.1"/>
    </source>
</evidence>
<gene>
    <name evidence="1" type="ORF">DW026_07345</name>
</gene>
<dbReference type="EMBL" id="QROP01000015">
    <property type="protein sequence ID" value="RHL38402.1"/>
    <property type="molecule type" value="Genomic_DNA"/>
</dbReference>
<evidence type="ECO:0000313" key="2">
    <source>
        <dbReference type="Proteomes" id="UP000283672"/>
    </source>
</evidence>